<gene>
    <name evidence="2" type="primary">ORF58664</name>
</gene>
<dbReference type="AlphaFoldDB" id="A0A0B6ZCW9"/>
<reference evidence="2" key="1">
    <citation type="submission" date="2014-12" db="EMBL/GenBank/DDBJ databases">
        <title>Insight into the proteome of Arion vulgaris.</title>
        <authorList>
            <person name="Aradska J."/>
            <person name="Bulat T."/>
            <person name="Smidak R."/>
            <person name="Sarate P."/>
            <person name="Gangsoo J."/>
            <person name="Sialana F."/>
            <person name="Bilban M."/>
            <person name="Lubec G."/>
        </authorList>
    </citation>
    <scope>NUCLEOTIDE SEQUENCE</scope>
    <source>
        <tissue evidence="2">Skin</tissue>
    </source>
</reference>
<evidence type="ECO:0000313" key="2">
    <source>
        <dbReference type="EMBL" id="CEK66419.1"/>
    </source>
</evidence>
<dbReference type="InterPro" id="IPR037213">
    <property type="entry name" value="Run_dom_sf"/>
</dbReference>
<dbReference type="EMBL" id="HACG01019554">
    <property type="protein sequence ID" value="CEK66419.1"/>
    <property type="molecule type" value="Transcribed_RNA"/>
</dbReference>
<name>A0A0B6ZCW9_9EUPU</name>
<dbReference type="PANTHER" id="PTHR46070:SF1">
    <property type="entry name" value="PINSTRIPE, ISOFORM A"/>
    <property type="match status" value="1"/>
</dbReference>
<dbReference type="InterPro" id="IPR004012">
    <property type="entry name" value="Run_dom"/>
</dbReference>
<dbReference type="GO" id="GO:0031267">
    <property type="term" value="F:small GTPase binding"/>
    <property type="evidence" value="ECO:0007669"/>
    <property type="project" value="InterPro"/>
</dbReference>
<dbReference type="InterPro" id="IPR047278">
    <property type="entry name" value="DEN5A/B"/>
</dbReference>
<dbReference type="PROSITE" id="PS50826">
    <property type="entry name" value="RUN"/>
    <property type="match status" value="1"/>
</dbReference>
<dbReference type="SUPFAM" id="SSF140741">
    <property type="entry name" value="RUN domain-like"/>
    <property type="match status" value="1"/>
</dbReference>
<protein>
    <recommendedName>
        <fullName evidence="1">RUN domain-containing protein</fullName>
    </recommendedName>
</protein>
<proteinExistence type="predicted"/>
<dbReference type="GO" id="GO:0005085">
    <property type="term" value="F:guanyl-nucleotide exchange factor activity"/>
    <property type="evidence" value="ECO:0007669"/>
    <property type="project" value="InterPro"/>
</dbReference>
<feature type="domain" description="RUN" evidence="1">
    <location>
        <begin position="1"/>
        <end position="45"/>
    </location>
</feature>
<evidence type="ECO:0000259" key="1">
    <source>
        <dbReference type="PROSITE" id="PS50826"/>
    </source>
</evidence>
<dbReference type="PANTHER" id="PTHR46070">
    <property type="entry name" value="PINSTRIPE, ISOFORM A"/>
    <property type="match status" value="1"/>
</dbReference>
<accession>A0A0B6ZCW9</accession>
<sequence>MANTIVTAQMYEENSFLRIPSHINFIMHILESLTEFDITLETSLLRGIDLNI</sequence>
<organism evidence="2">
    <name type="scientific">Arion vulgaris</name>
    <dbReference type="NCBI Taxonomy" id="1028688"/>
    <lineage>
        <taxon>Eukaryota</taxon>
        <taxon>Metazoa</taxon>
        <taxon>Spiralia</taxon>
        <taxon>Lophotrochozoa</taxon>
        <taxon>Mollusca</taxon>
        <taxon>Gastropoda</taxon>
        <taxon>Heterobranchia</taxon>
        <taxon>Euthyneura</taxon>
        <taxon>Panpulmonata</taxon>
        <taxon>Eupulmonata</taxon>
        <taxon>Stylommatophora</taxon>
        <taxon>Helicina</taxon>
        <taxon>Arionoidea</taxon>
        <taxon>Arionidae</taxon>
        <taxon>Arion</taxon>
    </lineage>
</organism>